<gene>
    <name evidence="8" type="ORF">J1M35_00340</name>
</gene>
<evidence type="ECO:0000259" key="7">
    <source>
        <dbReference type="PROSITE" id="PS50885"/>
    </source>
</evidence>
<name>A0A975CHY6_9BURK</name>
<reference evidence="8" key="1">
    <citation type="submission" date="2021-03" db="EMBL/GenBank/DDBJ databases">
        <title>Ottowia sp. 27C isolated from the cloaca of a Giant Asian pond turtle (Heosemys grandis).</title>
        <authorList>
            <person name="Spergser J."/>
            <person name="Busse H.-J."/>
        </authorList>
    </citation>
    <scope>NUCLEOTIDE SEQUENCE</scope>
    <source>
        <strain evidence="8">27C</strain>
    </source>
</reference>
<dbReference type="Proteomes" id="UP000663903">
    <property type="component" value="Chromosome"/>
</dbReference>
<dbReference type="PANTHER" id="PTHR32089">
    <property type="entry name" value="METHYL-ACCEPTING CHEMOTAXIS PROTEIN MCPB"/>
    <property type="match status" value="1"/>
</dbReference>
<keyword evidence="5" id="KW-1133">Transmembrane helix</keyword>
<dbReference type="KEGG" id="otd:J1M35_00340"/>
<evidence type="ECO:0000259" key="6">
    <source>
        <dbReference type="PROSITE" id="PS50111"/>
    </source>
</evidence>
<dbReference type="SMART" id="SM00283">
    <property type="entry name" value="MA"/>
    <property type="match status" value="1"/>
</dbReference>
<sequence>MTATFIRRAILVLVALLVATLAGVAVSFYQLQNSSRALSAAEANRVTSTHLGMEMRQSSDDLTRLARAAVATGEPEYERQYNTILDIRNGKLAVPEDYHLVYWELIDPEQPAKPRPDSEDHTPLTQRLKDAGMAQDELELINRAEQLSNTLADKELVALNMAKGKFRNAQGNFLKLGPADRDKALDLVFGFDYEREKAQIMKPLEEFFLKMETRLDNQVEAAAATQTRAEYLFLAMVVTALALIGALVYFTRRQSALELADRSAAQKKAEDENEQLNNSVINILQAVNSLSQRDLTARAPVTQDVIGTVSDSINALTDETSRVLQQVTDIAGQVEQVSGNVKTQADIVSKTAEQERESVNQMMESLLDATQTMNQVAALAERSNESAEQATLATDNALGTVTDTVKGMESIRETIAETEKRIKRLGERSQEISGIVNLINTISERTHVLALNASMQAAVAGEAGRGFAVVAEEVQRLAESSRNATQQIATLVNNIQLETNETISTVNRTIGQVVEGSGQAQKAGEQMRLTQEITAQLVAQVRSIAQASEQQKAMSGQLLEAVQRIGESTDHTAQQIEAQNQETETLLEASKRLVASVNVFKLPAIA</sequence>
<protein>
    <recommendedName>
        <fullName evidence="10">Methyl-accepting chemotaxis protein</fullName>
    </recommendedName>
</protein>
<evidence type="ECO:0000256" key="4">
    <source>
        <dbReference type="SAM" id="Coils"/>
    </source>
</evidence>
<dbReference type="Gene3D" id="1.10.287.950">
    <property type="entry name" value="Methyl-accepting chemotaxis protein"/>
    <property type="match status" value="1"/>
</dbReference>
<keyword evidence="4" id="KW-0175">Coiled coil</keyword>
<evidence type="ECO:0000256" key="3">
    <source>
        <dbReference type="PROSITE-ProRule" id="PRU00284"/>
    </source>
</evidence>
<evidence type="ECO:0000256" key="2">
    <source>
        <dbReference type="ARBA" id="ARBA00029447"/>
    </source>
</evidence>
<dbReference type="InterPro" id="IPR004089">
    <property type="entry name" value="MCPsignal_dom"/>
</dbReference>
<dbReference type="Pfam" id="PF00015">
    <property type="entry name" value="MCPsignal"/>
    <property type="match status" value="1"/>
</dbReference>
<dbReference type="PANTHER" id="PTHR32089:SF112">
    <property type="entry name" value="LYSOZYME-LIKE PROTEIN-RELATED"/>
    <property type="match status" value="1"/>
</dbReference>
<keyword evidence="5" id="KW-0472">Membrane</keyword>
<evidence type="ECO:0000256" key="1">
    <source>
        <dbReference type="ARBA" id="ARBA00023224"/>
    </source>
</evidence>
<dbReference type="InterPro" id="IPR003660">
    <property type="entry name" value="HAMP_dom"/>
</dbReference>
<dbReference type="GO" id="GO:0007165">
    <property type="term" value="P:signal transduction"/>
    <property type="evidence" value="ECO:0007669"/>
    <property type="project" value="UniProtKB-KW"/>
</dbReference>
<feature type="domain" description="HAMP" evidence="7">
    <location>
        <begin position="274"/>
        <end position="325"/>
    </location>
</feature>
<evidence type="ECO:0000256" key="5">
    <source>
        <dbReference type="SAM" id="Phobius"/>
    </source>
</evidence>
<dbReference type="RefSeq" id="WP_208009164.1">
    <property type="nucleotide sequence ID" value="NZ_CP071796.1"/>
</dbReference>
<proteinExistence type="inferred from homology"/>
<dbReference type="GO" id="GO:0016020">
    <property type="term" value="C:membrane"/>
    <property type="evidence" value="ECO:0007669"/>
    <property type="project" value="InterPro"/>
</dbReference>
<keyword evidence="1 3" id="KW-0807">Transducer</keyword>
<accession>A0A975CHY6</accession>
<dbReference type="AlphaFoldDB" id="A0A975CHY6"/>
<evidence type="ECO:0000313" key="8">
    <source>
        <dbReference type="EMBL" id="QTD45416.1"/>
    </source>
</evidence>
<evidence type="ECO:0000313" key="9">
    <source>
        <dbReference type="Proteomes" id="UP000663903"/>
    </source>
</evidence>
<feature type="domain" description="Methyl-accepting transducer" evidence="6">
    <location>
        <begin position="330"/>
        <end position="566"/>
    </location>
</feature>
<dbReference type="SUPFAM" id="SSF58104">
    <property type="entry name" value="Methyl-accepting chemotaxis protein (MCP) signaling domain"/>
    <property type="match status" value="1"/>
</dbReference>
<feature type="coiled-coil region" evidence="4">
    <location>
        <begin position="259"/>
        <end position="286"/>
    </location>
</feature>
<dbReference type="PROSITE" id="PS50111">
    <property type="entry name" value="CHEMOTAXIS_TRANSDUC_2"/>
    <property type="match status" value="1"/>
</dbReference>
<dbReference type="PROSITE" id="PS50885">
    <property type="entry name" value="HAMP"/>
    <property type="match status" value="1"/>
</dbReference>
<keyword evidence="9" id="KW-1185">Reference proteome</keyword>
<dbReference type="EMBL" id="CP071796">
    <property type="protein sequence ID" value="QTD45416.1"/>
    <property type="molecule type" value="Genomic_DNA"/>
</dbReference>
<evidence type="ECO:0008006" key="10">
    <source>
        <dbReference type="Google" id="ProtNLM"/>
    </source>
</evidence>
<comment type="similarity">
    <text evidence="2">Belongs to the methyl-accepting chemotaxis (MCP) protein family.</text>
</comment>
<organism evidence="8 9">
    <name type="scientific">Ottowia testudinis</name>
    <dbReference type="NCBI Taxonomy" id="2816950"/>
    <lineage>
        <taxon>Bacteria</taxon>
        <taxon>Pseudomonadati</taxon>
        <taxon>Pseudomonadota</taxon>
        <taxon>Betaproteobacteria</taxon>
        <taxon>Burkholderiales</taxon>
        <taxon>Comamonadaceae</taxon>
        <taxon>Ottowia</taxon>
    </lineage>
</organism>
<keyword evidence="5" id="KW-0812">Transmembrane</keyword>
<feature type="transmembrane region" description="Helical" evidence="5">
    <location>
        <begin position="231"/>
        <end position="250"/>
    </location>
</feature>